<accession>A0ABR6HWR5</accession>
<gene>
    <name evidence="1" type="ORF">FHS52_001016</name>
</gene>
<organism evidence="1 2">
    <name type="scientific">Erythrobacter ramosus</name>
    <dbReference type="NCBI Taxonomy" id="35811"/>
    <lineage>
        <taxon>Bacteria</taxon>
        <taxon>Pseudomonadati</taxon>
        <taxon>Pseudomonadota</taxon>
        <taxon>Alphaproteobacteria</taxon>
        <taxon>Sphingomonadales</taxon>
        <taxon>Erythrobacteraceae</taxon>
        <taxon>Erythrobacter/Porphyrobacter group</taxon>
        <taxon>Erythrobacter</taxon>
    </lineage>
</organism>
<sequence>MAFHFRRRVTWLWKFALVEAENPGWDGLWEQWFAPDTAQK</sequence>
<proteinExistence type="predicted"/>
<dbReference type="EMBL" id="JACICE010000001">
    <property type="protein sequence ID" value="MBB3775073.1"/>
    <property type="molecule type" value="Genomic_DNA"/>
</dbReference>
<keyword evidence="2" id="KW-1185">Reference proteome</keyword>
<dbReference type="Proteomes" id="UP000548685">
    <property type="component" value="Unassembled WGS sequence"/>
</dbReference>
<evidence type="ECO:0000313" key="1">
    <source>
        <dbReference type="EMBL" id="MBB3775073.1"/>
    </source>
</evidence>
<reference evidence="1 2" key="1">
    <citation type="submission" date="2020-08" db="EMBL/GenBank/DDBJ databases">
        <title>Genomic Encyclopedia of Type Strains, Phase IV (KMG-IV): sequencing the most valuable type-strain genomes for metagenomic binning, comparative biology and taxonomic classification.</title>
        <authorList>
            <person name="Goeker M."/>
        </authorList>
    </citation>
    <scope>NUCLEOTIDE SEQUENCE [LARGE SCALE GENOMIC DNA]</scope>
    <source>
        <strain evidence="1 2">DSM 8510</strain>
    </source>
</reference>
<protein>
    <submittedName>
        <fullName evidence="1">Uncharacterized protein</fullName>
    </submittedName>
</protein>
<comment type="caution">
    <text evidence="1">The sequence shown here is derived from an EMBL/GenBank/DDBJ whole genome shotgun (WGS) entry which is preliminary data.</text>
</comment>
<dbReference type="RefSeq" id="WP_272916980.1">
    <property type="nucleotide sequence ID" value="NZ_BAAADZ010000002.1"/>
</dbReference>
<name>A0ABR6HWR5_9SPHN</name>
<evidence type="ECO:0000313" key="2">
    <source>
        <dbReference type="Proteomes" id="UP000548685"/>
    </source>
</evidence>